<feature type="compositionally biased region" description="Polar residues" evidence="1">
    <location>
        <begin position="171"/>
        <end position="180"/>
    </location>
</feature>
<feature type="compositionally biased region" description="Gly residues" evidence="1">
    <location>
        <begin position="680"/>
        <end position="691"/>
    </location>
</feature>
<evidence type="ECO:0000313" key="2">
    <source>
        <dbReference type="EMBL" id="KAG2494492.1"/>
    </source>
</evidence>
<evidence type="ECO:0000256" key="1">
    <source>
        <dbReference type="SAM" id="MobiDB-lite"/>
    </source>
</evidence>
<reference evidence="2" key="1">
    <citation type="journal article" date="2020" name="bioRxiv">
        <title>Comparative genomics of Chlamydomonas.</title>
        <authorList>
            <person name="Craig R.J."/>
            <person name="Hasan A.R."/>
            <person name="Ness R.W."/>
            <person name="Keightley P.D."/>
        </authorList>
    </citation>
    <scope>NUCLEOTIDE SEQUENCE</scope>
    <source>
        <strain evidence="2">CCAP 11/70</strain>
    </source>
</reference>
<feature type="region of interest" description="Disordered" evidence="1">
    <location>
        <begin position="641"/>
        <end position="699"/>
    </location>
</feature>
<feature type="compositionally biased region" description="Gly residues" evidence="1">
    <location>
        <begin position="722"/>
        <end position="740"/>
    </location>
</feature>
<feature type="region of interest" description="Disordered" evidence="1">
    <location>
        <begin position="715"/>
        <end position="756"/>
    </location>
</feature>
<feature type="compositionally biased region" description="Low complexity" evidence="1">
    <location>
        <begin position="141"/>
        <end position="170"/>
    </location>
</feature>
<proteinExistence type="predicted"/>
<sequence length="1832" mass="185739">MGNASAKGTRKFLEDPVWSQYYVAEWRSERSRELDRYGGPGRPPVARGDSVTAKLNFIEAGLRGEQKRHLTVLNMADEERGRREAGIAERERAAQELRERVVLNTDTRAERRASETSSMWPGAGVGAGGKGHGHPPPQLPSPGAGSQGSVSASGGADDDSAVSPSSQQQSHGSYTAQYNARQREQEAQGGGGGGGGNGGGGGGPLGSKDFSLLSGIDPEVRKKMTEQRKKMLEYAKNIAKNGAPKLNLPAIRSKVASQWARSDADHGYDGDGDDEGEGEPMHVPLGPLTPPGAAPGQWSPASQPADWRLRVHQARRRALLAVMAASRWQMALTQRPGPKRLPRVNSFSYYIPQVLGDEANAFIKEARVVARILADAAAREVPPDSDALGEGSPAGSLLDPPLGPAGPGPGRRTPPRRGMSESGVGGNAAAGGGGAAAAGGGGPGPLPALNGGMAGGLMLPKNRREILKTSSGRSFQSNASSAADAALLAGHYSDAEASYNGRRSRGGGVGLGVSGLGGAGSLPPLGTPGGGLVLPAIGARASMPEIGSTGSNGPDGPGSGSGSGSQQHNHRTSVSGVQPLPPEGGPPAAPRMPRGKVDKLAAAGSNPESGRTSRRQSDSALPLPPGIQAAAAAGAAVLTGGGGGGTAAVNRRTGGVRMAGLKPRVSDNGGPSRLRRDGSEGGALTNGGGGGGHRRSDAGTAAGLTSMASAPADALSGTVLPGNGGGGGGGSGNGGGGGGLLPALPGLPAAPNTPTKPLTLAQARRLALLSEAGAPAAGDEVSRQGMSPSRLVPLKLNGGASTTPNSASSDRSAGLRNAGRSPDRGVLSGPGLGSPASSSILDSLQGRAGGGGSGVAGAGAGGLLLSGGAFREALAIAAVQAGVATGGSPLNSPGHRGSRVLPLDPGLGAGPEPSGPSASGPSASGPSASARSDAGLASAGGSASDAAADGVAASTTDIPAADSPAAATSPQGSGAGAGPAPPSQTSTPLQPQPPSLPPPNQPSQTSAQPHAPAPPPGPPPMHQRGLIAAKPHVAQGAGAGGGGSRGSSHNSRSKHPPPPAGLDAVSSAKLSKSQQLMSMYANRVNAAWSESQQWAPPVVLPAGEYEMFASSDAWVPYKVSVLQMLKQGKIVVHIDACQDSVVVADGGVMDVWTSDPWALVQRLRPGSLPLTERIEGVPLGARCLQQLVLAVEGLAGKDAVPKLVVVLAINDDQRNAVVADIIRARSYGLKPENLILTAQRKRCGYRYDPDHATFLEDPSTPAMVLGSGYSLCQLAWLGDAFSVSAEGELQMLMGRTLLERFADAGAEWLVARRARDLSLLTEGGVVDLGQLAYSLYVADRHGGNMVLQAAHTSAITIPRAYDSTLLALRSRPPSALRKAAAARGTTVAAAAAKLPPPPQASTISSGGGVGGKELAAGVVTMRGAELSSPVMVEALAAVRKAAGSEGWVGLQRYMLHLPTLHGMLNTLGVFRPKLAMSGDVARLSLDAGDITADPRAAAVAVQARTSPAIITSPNEVDDLIPLLMAQDRSASFRDIVSGHGGGGEGGAQVVVAPLALLSSKQGQRILLFIANNDVTQLAVNLVLMMARPGRDVVHLVTVVHNSLQSAAGQALVVKYLNQISNAMIEAHADVEVKGLGGLLDCMEAAVRKLEPHMVVMASAALTMSNLNTASVMGSVTLSCLKRLTLPIAVVTSNSKHLVLTQRRTALRCMAVVESTARPCLNFLCGACMEPLRGDKLVLAAYHPTRQMTTQQQQTQRRLVDNFSDIASSHRFHSSYRMQLDGPLEKALSSAIDGETVHLVGLQVAAGTKGIPGHVLGLIRSCKGGVLVFRDTA</sequence>
<feature type="region of interest" description="Disordered" evidence="1">
    <location>
        <begin position="543"/>
        <end position="625"/>
    </location>
</feature>
<dbReference type="Proteomes" id="UP000612055">
    <property type="component" value="Unassembled WGS sequence"/>
</dbReference>
<feature type="compositionally biased region" description="Pro residues" evidence="1">
    <location>
        <begin position="990"/>
        <end position="1001"/>
    </location>
</feature>
<dbReference type="PANTHER" id="PTHR48125">
    <property type="entry name" value="LP07818P1"/>
    <property type="match status" value="1"/>
</dbReference>
<feature type="compositionally biased region" description="Low complexity" evidence="1">
    <location>
        <begin position="825"/>
        <end position="846"/>
    </location>
</feature>
<feature type="compositionally biased region" description="Pro residues" evidence="1">
    <location>
        <begin position="579"/>
        <end position="590"/>
    </location>
</feature>
<dbReference type="EMBL" id="JAEHOE010000030">
    <property type="protein sequence ID" value="KAG2494492.1"/>
    <property type="molecule type" value="Genomic_DNA"/>
</dbReference>
<dbReference type="OrthoDB" id="537258at2759"/>
<name>A0A835Y0P9_9CHLO</name>
<feature type="compositionally biased region" description="Pro residues" evidence="1">
    <location>
        <begin position="1011"/>
        <end position="1021"/>
    </location>
</feature>
<feature type="compositionally biased region" description="Polar residues" evidence="1">
    <location>
        <begin position="799"/>
        <end position="811"/>
    </location>
</feature>
<feature type="compositionally biased region" description="Basic and acidic residues" evidence="1">
    <location>
        <begin position="98"/>
        <end position="114"/>
    </location>
</feature>
<feature type="region of interest" description="Disordered" evidence="1">
    <location>
        <begin position="380"/>
        <end position="439"/>
    </location>
</feature>
<protein>
    <submittedName>
        <fullName evidence="2">Uncharacterized protein</fullName>
    </submittedName>
</protein>
<feature type="region of interest" description="Disordered" evidence="1">
    <location>
        <begin position="257"/>
        <end position="302"/>
    </location>
</feature>
<dbReference type="PANTHER" id="PTHR48125:SF10">
    <property type="entry name" value="OS12G0136300 PROTEIN"/>
    <property type="match status" value="1"/>
</dbReference>
<feature type="compositionally biased region" description="Low complexity" evidence="1">
    <location>
        <begin position="910"/>
        <end position="972"/>
    </location>
</feature>
<feature type="region of interest" description="Disordered" evidence="1">
    <location>
        <begin position="98"/>
        <end position="224"/>
    </location>
</feature>
<evidence type="ECO:0000313" key="3">
    <source>
        <dbReference type="Proteomes" id="UP000612055"/>
    </source>
</evidence>
<feature type="compositionally biased region" description="Gly residues" evidence="1">
    <location>
        <begin position="553"/>
        <end position="563"/>
    </location>
</feature>
<feature type="compositionally biased region" description="Low complexity" evidence="1">
    <location>
        <begin position="391"/>
        <end position="400"/>
    </location>
</feature>
<dbReference type="SUPFAM" id="SSF52402">
    <property type="entry name" value="Adenine nucleotide alpha hydrolases-like"/>
    <property type="match status" value="1"/>
</dbReference>
<feature type="compositionally biased region" description="Gly residues" evidence="1">
    <location>
        <begin position="188"/>
        <end position="205"/>
    </location>
</feature>
<feature type="region of interest" description="Disordered" evidence="1">
    <location>
        <begin position="775"/>
        <end position="853"/>
    </location>
</feature>
<organism evidence="2 3">
    <name type="scientific">Edaphochlamys debaryana</name>
    <dbReference type="NCBI Taxonomy" id="47281"/>
    <lineage>
        <taxon>Eukaryota</taxon>
        <taxon>Viridiplantae</taxon>
        <taxon>Chlorophyta</taxon>
        <taxon>core chlorophytes</taxon>
        <taxon>Chlorophyceae</taxon>
        <taxon>CS clade</taxon>
        <taxon>Chlamydomonadales</taxon>
        <taxon>Chlamydomonadales incertae sedis</taxon>
        <taxon>Edaphochlamys</taxon>
    </lineage>
</organism>
<feature type="region of interest" description="Disordered" evidence="1">
    <location>
        <begin position="888"/>
        <end position="1069"/>
    </location>
</feature>
<gene>
    <name evidence="2" type="ORF">HYH03_007261</name>
</gene>
<feature type="compositionally biased region" description="Low complexity" evidence="1">
    <location>
        <begin position="741"/>
        <end position="756"/>
    </location>
</feature>
<comment type="caution">
    <text evidence="2">The sequence shown here is derived from an EMBL/GenBank/DDBJ whole genome shotgun (WGS) entry which is preliminary data.</text>
</comment>
<feature type="compositionally biased region" description="Gly residues" evidence="1">
    <location>
        <begin position="423"/>
        <end position="439"/>
    </location>
</feature>
<accession>A0A835Y0P9</accession>
<keyword evidence="3" id="KW-1185">Reference proteome</keyword>